<evidence type="ECO:0000313" key="3">
    <source>
        <dbReference type="Proteomes" id="UP001523528"/>
    </source>
</evidence>
<organism evidence="2 3">
    <name type="scientific">Acetobacter lambici</name>
    <dbReference type="NCBI Taxonomy" id="1332824"/>
    <lineage>
        <taxon>Bacteria</taxon>
        <taxon>Pseudomonadati</taxon>
        <taxon>Pseudomonadota</taxon>
        <taxon>Alphaproteobacteria</taxon>
        <taxon>Acetobacterales</taxon>
        <taxon>Acetobacteraceae</taxon>
        <taxon>Acetobacter</taxon>
    </lineage>
</organism>
<comment type="caution">
    <text evidence="2">The sequence shown here is derived from an EMBL/GenBank/DDBJ whole genome shotgun (WGS) entry which is preliminary data.</text>
</comment>
<feature type="transmembrane region" description="Helical" evidence="1">
    <location>
        <begin position="122"/>
        <end position="140"/>
    </location>
</feature>
<evidence type="ECO:0000256" key="1">
    <source>
        <dbReference type="SAM" id="Phobius"/>
    </source>
</evidence>
<protein>
    <submittedName>
        <fullName evidence="2">Uncharacterized protein</fullName>
    </submittedName>
</protein>
<evidence type="ECO:0000313" key="2">
    <source>
        <dbReference type="EMBL" id="MCP1260036.1"/>
    </source>
</evidence>
<feature type="transmembrane region" description="Helical" evidence="1">
    <location>
        <begin position="69"/>
        <end position="91"/>
    </location>
</feature>
<proteinExistence type="predicted"/>
<dbReference type="RefSeq" id="WP_165993385.1">
    <property type="nucleotide sequence ID" value="NZ_JAMYZZ010000076.1"/>
</dbReference>
<dbReference type="EMBL" id="JAMYZZ010000076">
    <property type="protein sequence ID" value="MCP1260036.1"/>
    <property type="molecule type" value="Genomic_DNA"/>
</dbReference>
<keyword evidence="1" id="KW-1133">Transmembrane helix</keyword>
<accession>A0ABT1F483</accession>
<name>A0ABT1F483_9PROT</name>
<feature type="transmembrane region" description="Helical" evidence="1">
    <location>
        <begin position="147"/>
        <end position="169"/>
    </location>
</feature>
<feature type="transmembrane region" description="Helical" evidence="1">
    <location>
        <begin position="181"/>
        <end position="206"/>
    </location>
</feature>
<gene>
    <name evidence="2" type="ORF">NKW50_15825</name>
</gene>
<sequence length="208" mass="22535">MPSPLTTNTVIVPTDVSAAVRDLTAACRAWPSPLNFHGGPDGGPVFLPPDVGQVNELCRHILDPHQYDHWLYVLIAFALLGLFSIPMWLLWTCRLVRSCARRVNRSHETAPHETGSGAQDNWLLGLLPAGLAVLLAILSFGLEHRRYLNLTVGLICAIGVLSTLASTILSRKGPPLVKDTALIFGLMAGITILFALHLLFAGLLGVHR</sequence>
<reference evidence="2 3" key="1">
    <citation type="submission" date="2022-06" db="EMBL/GenBank/DDBJ databases">
        <title>Acetobacer genomes from food samples.</title>
        <authorList>
            <person name="Sombolestani A."/>
        </authorList>
    </citation>
    <scope>NUCLEOTIDE SEQUENCE [LARGE SCALE GENOMIC DNA]</scope>
    <source>
        <strain evidence="2 3">R-83285</strain>
    </source>
</reference>
<keyword evidence="1" id="KW-0812">Transmembrane</keyword>
<dbReference type="Proteomes" id="UP001523528">
    <property type="component" value="Unassembled WGS sequence"/>
</dbReference>
<keyword evidence="1" id="KW-0472">Membrane</keyword>
<keyword evidence="3" id="KW-1185">Reference proteome</keyword>